<proteinExistence type="predicted"/>
<dbReference type="AlphaFoldDB" id="A0A4Q1K1Z1"/>
<dbReference type="PANTHER" id="PTHR30250">
    <property type="entry name" value="PST FAMILY PREDICTED COLANIC ACID TRANSPORTER"/>
    <property type="match status" value="1"/>
</dbReference>
<feature type="transmembrane region" description="Helical" evidence="6">
    <location>
        <begin position="337"/>
        <end position="360"/>
    </location>
</feature>
<keyword evidence="2" id="KW-1003">Cell membrane</keyword>
<dbReference type="GO" id="GO:0005886">
    <property type="term" value="C:plasma membrane"/>
    <property type="evidence" value="ECO:0007669"/>
    <property type="project" value="UniProtKB-SubCell"/>
</dbReference>
<evidence type="ECO:0000313" key="8">
    <source>
        <dbReference type="Proteomes" id="UP000290283"/>
    </source>
</evidence>
<feature type="transmembrane region" description="Helical" evidence="6">
    <location>
        <begin position="306"/>
        <end position="331"/>
    </location>
</feature>
<dbReference type="EMBL" id="SBKO01000004">
    <property type="protein sequence ID" value="RXR17789.1"/>
    <property type="molecule type" value="Genomic_DNA"/>
</dbReference>
<evidence type="ECO:0000256" key="1">
    <source>
        <dbReference type="ARBA" id="ARBA00004651"/>
    </source>
</evidence>
<feature type="transmembrane region" description="Helical" evidence="6">
    <location>
        <begin position="92"/>
        <end position="114"/>
    </location>
</feature>
<evidence type="ECO:0000256" key="5">
    <source>
        <dbReference type="ARBA" id="ARBA00023136"/>
    </source>
</evidence>
<name>A0A4Q1K1Z1_9FLAO</name>
<evidence type="ECO:0000313" key="7">
    <source>
        <dbReference type="EMBL" id="RXR17789.1"/>
    </source>
</evidence>
<feature type="transmembrane region" description="Helical" evidence="6">
    <location>
        <begin position="156"/>
        <end position="174"/>
    </location>
</feature>
<comment type="caution">
    <text evidence="7">The sequence shown here is derived from an EMBL/GenBank/DDBJ whole genome shotgun (WGS) entry which is preliminary data.</text>
</comment>
<feature type="transmembrane region" description="Helical" evidence="6">
    <location>
        <begin position="120"/>
        <end position="144"/>
    </location>
</feature>
<keyword evidence="8" id="KW-1185">Reference proteome</keyword>
<gene>
    <name evidence="7" type="ORF">EQG63_09910</name>
</gene>
<dbReference type="PANTHER" id="PTHR30250:SF28">
    <property type="entry name" value="POLYSACCHARIDE BIOSYNTHESIS PROTEIN"/>
    <property type="match status" value="1"/>
</dbReference>
<evidence type="ECO:0000256" key="3">
    <source>
        <dbReference type="ARBA" id="ARBA00022692"/>
    </source>
</evidence>
<dbReference type="InterPro" id="IPR050833">
    <property type="entry name" value="Poly_Biosynth_Transport"/>
</dbReference>
<evidence type="ECO:0008006" key="9">
    <source>
        <dbReference type="Google" id="ProtNLM"/>
    </source>
</evidence>
<feature type="transmembrane region" description="Helical" evidence="6">
    <location>
        <begin position="180"/>
        <end position="199"/>
    </location>
</feature>
<evidence type="ECO:0000256" key="2">
    <source>
        <dbReference type="ARBA" id="ARBA00022475"/>
    </source>
</evidence>
<protein>
    <recommendedName>
        <fullName evidence="9">Polysaccharide biosynthesis protein</fullName>
    </recommendedName>
</protein>
<reference evidence="8" key="1">
    <citation type="submission" date="2019-01" db="EMBL/GenBank/DDBJ databases">
        <title>Cytophagaceae bacterium strain CAR-16.</title>
        <authorList>
            <person name="Chen W.-M."/>
        </authorList>
    </citation>
    <scope>NUCLEOTIDE SEQUENCE [LARGE SCALE GENOMIC DNA]</scope>
    <source>
        <strain evidence="8">LLJ-11</strain>
    </source>
</reference>
<feature type="transmembrane region" description="Helical" evidence="6">
    <location>
        <begin position="51"/>
        <end position="71"/>
    </location>
</feature>
<organism evidence="7 8">
    <name type="scientific">Flavobacterium amnicola</name>
    <dbReference type="NCBI Taxonomy" id="2506422"/>
    <lineage>
        <taxon>Bacteria</taxon>
        <taxon>Pseudomonadati</taxon>
        <taxon>Bacteroidota</taxon>
        <taxon>Flavobacteriia</taxon>
        <taxon>Flavobacteriales</taxon>
        <taxon>Flavobacteriaceae</taxon>
        <taxon>Flavobacterium</taxon>
    </lineage>
</organism>
<keyword evidence="3 6" id="KW-0812">Transmembrane</keyword>
<evidence type="ECO:0000256" key="6">
    <source>
        <dbReference type="SAM" id="Phobius"/>
    </source>
</evidence>
<feature type="transmembrane region" description="Helical" evidence="6">
    <location>
        <begin position="396"/>
        <end position="417"/>
    </location>
</feature>
<evidence type="ECO:0000256" key="4">
    <source>
        <dbReference type="ARBA" id="ARBA00022989"/>
    </source>
</evidence>
<sequence>MKMKRIEGLLRNKHFKSFSTLAVGTVSSQILLVAVSPLLTRLFTPQDFGVLSAFTSIAVICSIVFSGRYELAVGLPESEAKAVAIMQLVRKLSVISSVLLFIAVFIFLGCHYLGYIRQDLFSFSYLLLPVYNFLVINNSALIYWVNRHKEYGKVSLSSLFSAIFNILISVLLGFLGVNSFGLVLGLVAGMFASVVYFYVHYLKQIPKEKASTTEINLVAKEYIFFPKYTLFSDLAFNLNQQFLPLVFTVFYSNHIVGLFSLANRMLRLPNIVFTTAIANIFRNEAIDHIRVKGNCQVLFKATFKKLVFIGLIVYSSIFILSPYLFVFFFGAQWETSAIYAQILCVMLFVEFFTQPFNSLYYVCNNQKTFLKLQSLQTFFSIGIVVVLSVLKKDVLIILKTYSFISIMFSFTNLYFTFKLSQVQNGS</sequence>
<keyword evidence="4 6" id="KW-1133">Transmembrane helix</keyword>
<dbReference type="Proteomes" id="UP000290283">
    <property type="component" value="Unassembled WGS sequence"/>
</dbReference>
<feature type="transmembrane region" description="Helical" evidence="6">
    <location>
        <begin position="372"/>
        <end position="390"/>
    </location>
</feature>
<accession>A0A4Q1K1Z1</accession>
<keyword evidence="5 6" id="KW-0472">Membrane</keyword>
<dbReference type="OrthoDB" id="109075at2"/>
<dbReference type="Pfam" id="PF13440">
    <property type="entry name" value="Polysacc_synt_3"/>
    <property type="match status" value="1"/>
</dbReference>
<feature type="transmembrane region" description="Helical" evidence="6">
    <location>
        <begin position="21"/>
        <end position="39"/>
    </location>
</feature>
<comment type="subcellular location">
    <subcellularLocation>
        <location evidence="1">Cell membrane</location>
        <topology evidence="1">Multi-pass membrane protein</topology>
    </subcellularLocation>
</comment>